<keyword evidence="1 2" id="KW-0129">CBS domain</keyword>
<dbReference type="PANTHER" id="PTHR43080:SF2">
    <property type="entry name" value="CBS DOMAIN-CONTAINING PROTEIN"/>
    <property type="match status" value="1"/>
</dbReference>
<dbReference type="Pfam" id="PF00990">
    <property type="entry name" value="GGDEF"/>
    <property type="match status" value="1"/>
</dbReference>
<feature type="domain" description="CBS" evidence="4">
    <location>
        <begin position="8"/>
        <end position="65"/>
    </location>
</feature>
<dbReference type="PROSITE" id="PS51371">
    <property type="entry name" value="CBS"/>
    <property type="match status" value="2"/>
</dbReference>
<dbReference type="InterPro" id="IPR000644">
    <property type="entry name" value="CBS_dom"/>
</dbReference>
<dbReference type="InterPro" id="IPR046342">
    <property type="entry name" value="CBS_dom_sf"/>
</dbReference>
<dbReference type="NCBIfam" id="TIGR00254">
    <property type="entry name" value="GGDEF"/>
    <property type="match status" value="1"/>
</dbReference>
<dbReference type="CDD" id="cd04599">
    <property type="entry name" value="CBS_pair_GGDEF_assoc"/>
    <property type="match status" value="1"/>
</dbReference>
<feature type="domain" description="GGDEF" evidence="3">
    <location>
        <begin position="143"/>
        <end position="281"/>
    </location>
</feature>
<dbReference type="InterPro" id="IPR000160">
    <property type="entry name" value="GGDEF_dom"/>
</dbReference>
<dbReference type="Proteomes" id="UP000063718">
    <property type="component" value="Unassembled WGS sequence"/>
</dbReference>
<organism evidence="5">
    <name type="scientific">Moorella thermoacetica Y72</name>
    <dbReference type="NCBI Taxonomy" id="1325331"/>
    <lineage>
        <taxon>Bacteria</taxon>
        <taxon>Bacillati</taxon>
        <taxon>Bacillota</taxon>
        <taxon>Clostridia</taxon>
        <taxon>Neomoorellales</taxon>
        <taxon>Neomoorellaceae</taxon>
        <taxon>Neomoorella</taxon>
    </lineage>
</organism>
<dbReference type="PROSITE" id="PS50887">
    <property type="entry name" value="GGDEF"/>
    <property type="match status" value="1"/>
</dbReference>
<evidence type="ECO:0000256" key="2">
    <source>
        <dbReference type="PROSITE-ProRule" id="PRU00703"/>
    </source>
</evidence>
<dbReference type="SMART" id="SM00116">
    <property type="entry name" value="CBS"/>
    <property type="match status" value="2"/>
</dbReference>
<reference evidence="5" key="1">
    <citation type="journal article" date="2014" name="Gene">
        <title>Genome-guided analysis of transformation efficiency and carbon dioxide assimilation by Moorella thermoacetica Y72.</title>
        <authorList>
            <person name="Tsukahara K."/>
            <person name="Kita A."/>
            <person name="Nakashimada Y."/>
            <person name="Hoshino T."/>
            <person name="Murakami K."/>
        </authorList>
    </citation>
    <scope>NUCLEOTIDE SEQUENCE [LARGE SCALE GENOMIC DNA]</scope>
    <source>
        <strain evidence="5">Y72</strain>
    </source>
</reference>
<name>A0A0S6UAW7_NEOTH</name>
<dbReference type="SUPFAM" id="SSF54631">
    <property type="entry name" value="CBS-domain pair"/>
    <property type="match status" value="1"/>
</dbReference>
<dbReference type="InterPro" id="IPR043128">
    <property type="entry name" value="Rev_trsase/Diguanyl_cyclase"/>
</dbReference>
<sequence length="290" mass="32027">MLTVKSLISEKLYTIDPLASVGRAAAIMERYGIGSLPVVDEGKLVGIITSRDVRRFHPNRLVADAMTRKVITISPTASLTEAQKLMVKNKIERLVVTSENNIIGIITYTQIMLELGKYTDSLTGLNKAEIFYEKALELLRRGQEIAIIFLDLDNFGGINKEYGHIYGDNVLRQATIILKNLINMNEDTLCRYAGDEFAIVTTRSLAAAEKLARQIVTAFANENWPGKIKVTISAGVAGGRRSKIRECGKDSSYIVKNLVNMASLASTKAKRLKKPVVVVEAVEFKETACM</sequence>
<dbReference type="Gene3D" id="3.10.580.10">
    <property type="entry name" value="CBS-domain"/>
    <property type="match status" value="1"/>
</dbReference>
<dbReference type="AlphaFoldDB" id="A0A0S6UAW7"/>
<protein>
    <submittedName>
        <fullName evidence="5">FOG: CBS domain</fullName>
    </submittedName>
</protein>
<dbReference type="CDD" id="cd01949">
    <property type="entry name" value="GGDEF"/>
    <property type="match status" value="1"/>
</dbReference>
<evidence type="ECO:0000256" key="1">
    <source>
        <dbReference type="ARBA" id="ARBA00023122"/>
    </source>
</evidence>
<gene>
    <name evidence="5" type="ORF">MTY_1580</name>
</gene>
<dbReference type="EMBL" id="DF238840">
    <property type="protein sequence ID" value="GAF26241.1"/>
    <property type="molecule type" value="Genomic_DNA"/>
</dbReference>
<dbReference type="PANTHER" id="PTHR43080">
    <property type="entry name" value="CBS DOMAIN-CONTAINING PROTEIN CBSX3, MITOCHONDRIAL"/>
    <property type="match status" value="1"/>
</dbReference>
<dbReference type="SMART" id="SM00267">
    <property type="entry name" value="GGDEF"/>
    <property type="match status" value="1"/>
</dbReference>
<evidence type="ECO:0000259" key="3">
    <source>
        <dbReference type="PROSITE" id="PS50887"/>
    </source>
</evidence>
<accession>A0A0S6UAW7</accession>
<evidence type="ECO:0000259" key="4">
    <source>
        <dbReference type="PROSITE" id="PS51371"/>
    </source>
</evidence>
<dbReference type="SUPFAM" id="SSF55073">
    <property type="entry name" value="Nucleotide cyclase"/>
    <property type="match status" value="1"/>
</dbReference>
<dbReference type="Pfam" id="PF00571">
    <property type="entry name" value="CBS"/>
    <property type="match status" value="2"/>
</dbReference>
<evidence type="ECO:0000313" key="5">
    <source>
        <dbReference type="EMBL" id="GAF26241.1"/>
    </source>
</evidence>
<dbReference type="Gene3D" id="3.30.70.270">
    <property type="match status" value="1"/>
</dbReference>
<dbReference type="RefSeq" id="WP_025773946.1">
    <property type="nucleotide sequence ID" value="NZ_DF238840.1"/>
</dbReference>
<proteinExistence type="predicted"/>
<dbReference type="InterPro" id="IPR051257">
    <property type="entry name" value="Diverse_CBS-Domain"/>
</dbReference>
<feature type="domain" description="CBS" evidence="4">
    <location>
        <begin position="66"/>
        <end position="121"/>
    </location>
</feature>
<dbReference type="InterPro" id="IPR029787">
    <property type="entry name" value="Nucleotide_cyclase"/>
</dbReference>